<evidence type="ECO:0000256" key="1">
    <source>
        <dbReference type="SAM" id="Phobius"/>
    </source>
</evidence>
<evidence type="ECO:0000313" key="2">
    <source>
        <dbReference type="EMBL" id="KAF0746338.1"/>
    </source>
</evidence>
<comment type="caution">
    <text evidence="2">The sequence shown here is derived from an EMBL/GenBank/DDBJ whole genome shotgun (WGS) entry which is preliminary data.</text>
</comment>
<feature type="non-terminal residue" evidence="2">
    <location>
        <position position="107"/>
    </location>
</feature>
<evidence type="ECO:0000313" key="3">
    <source>
        <dbReference type="Proteomes" id="UP000478052"/>
    </source>
</evidence>
<dbReference type="Proteomes" id="UP000478052">
    <property type="component" value="Unassembled WGS sequence"/>
</dbReference>
<dbReference type="OrthoDB" id="10629064at2759"/>
<reference evidence="2 3" key="1">
    <citation type="submission" date="2019-08" db="EMBL/GenBank/DDBJ databases">
        <title>Whole genome of Aphis craccivora.</title>
        <authorList>
            <person name="Voronova N.V."/>
            <person name="Shulinski R.S."/>
            <person name="Bandarenka Y.V."/>
            <person name="Zhorov D.G."/>
            <person name="Warner D."/>
        </authorList>
    </citation>
    <scope>NUCLEOTIDE SEQUENCE [LARGE SCALE GENOMIC DNA]</scope>
    <source>
        <strain evidence="2">180601</strain>
        <tissue evidence="2">Whole Body</tissue>
    </source>
</reference>
<accession>A0A6G0Y024</accession>
<proteinExistence type="predicted"/>
<sequence length="107" mass="12869">MNFGVNEINRWDSSPHFQQPSYRLIDRLIRLRTTYWNRQYAIILLAYTGLKIASYQFTFHYKFFEFLSDQNKLQIKSSHYDYISYYDYGYLIGFIPAGVLATIYPAH</sequence>
<feature type="transmembrane region" description="Helical" evidence="1">
    <location>
        <begin position="40"/>
        <end position="58"/>
    </location>
</feature>
<gene>
    <name evidence="2" type="ORF">FWK35_00027625</name>
</gene>
<keyword evidence="1" id="KW-0472">Membrane</keyword>
<keyword evidence="3" id="KW-1185">Reference proteome</keyword>
<keyword evidence="1" id="KW-0812">Transmembrane</keyword>
<feature type="transmembrane region" description="Helical" evidence="1">
    <location>
        <begin position="88"/>
        <end position="106"/>
    </location>
</feature>
<dbReference type="EMBL" id="VUJU01007254">
    <property type="protein sequence ID" value="KAF0746338.1"/>
    <property type="molecule type" value="Genomic_DNA"/>
</dbReference>
<keyword evidence="1" id="KW-1133">Transmembrane helix</keyword>
<dbReference type="AlphaFoldDB" id="A0A6G0Y024"/>
<organism evidence="2 3">
    <name type="scientific">Aphis craccivora</name>
    <name type="common">Cowpea aphid</name>
    <dbReference type="NCBI Taxonomy" id="307492"/>
    <lineage>
        <taxon>Eukaryota</taxon>
        <taxon>Metazoa</taxon>
        <taxon>Ecdysozoa</taxon>
        <taxon>Arthropoda</taxon>
        <taxon>Hexapoda</taxon>
        <taxon>Insecta</taxon>
        <taxon>Pterygota</taxon>
        <taxon>Neoptera</taxon>
        <taxon>Paraneoptera</taxon>
        <taxon>Hemiptera</taxon>
        <taxon>Sternorrhyncha</taxon>
        <taxon>Aphidomorpha</taxon>
        <taxon>Aphidoidea</taxon>
        <taxon>Aphididae</taxon>
        <taxon>Aphidini</taxon>
        <taxon>Aphis</taxon>
        <taxon>Aphis</taxon>
    </lineage>
</organism>
<protein>
    <submittedName>
        <fullName evidence="2">Vesicular glutamate transporter 2-like</fullName>
    </submittedName>
</protein>
<name>A0A6G0Y024_APHCR</name>